<protein>
    <recommendedName>
        <fullName evidence="6">HTH tetR-type domain-containing protein</fullName>
    </recommendedName>
</protein>
<accession>A0ABM7K1C3</accession>
<proteinExistence type="predicted"/>
<name>A0ABM7K1C3_MYCNT</name>
<evidence type="ECO:0000256" key="5">
    <source>
        <dbReference type="SAM" id="MobiDB-lite"/>
    </source>
</evidence>
<dbReference type="InterPro" id="IPR001647">
    <property type="entry name" value="HTH_TetR"/>
</dbReference>
<dbReference type="EMBL" id="AP022590">
    <property type="protein sequence ID" value="BBY41658.1"/>
    <property type="molecule type" value="Genomic_DNA"/>
</dbReference>
<dbReference type="InterPro" id="IPR009057">
    <property type="entry name" value="Homeodomain-like_sf"/>
</dbReference>
<evidence type="ECO:0000256" key="4">
    <source>
        <dbReference type="PROSITE-ProRule" id="PRU00335"/>
    </source>
</evidence>
<dbReference type="SUPFAM" id="SSF46689">
    <property type="entry name" value="Homeodomain-like"/>
    <property type="match status" value="1"/>
</dbReference>
<feature type="domain" description="HTH tetR-type" evidence="6">
    <location>
        <begin position="7"/>
        <end position="67"/>
    </location>
</feature>
<evidence type="ECO:0000313" key="8">
    <source>
        <dbReference type="Proteomes" id="UP000465812"/>
    </source>
</evidence>
<organism evidence="7 8">
    <name type="scientific">Mycobacterium mantenii</name>
    <dbReference type="NCBI Taxonomy" id="560555"/>
    <lineage>
        <taxon>Bacteria</taxon>
        <taxon>Bacillati</taxon>
        <taxon>Actinomycetota</taxon>
        <taxon>Actinomycetes</taxon>
        <taxon>Mycobacteriales</taxon>
        <taxon>Mycobacteriaceae</taxon>
        <taxon>Mycobacterium</taxon>
        <taxon>Mycobacterium avium complex (MAC)</taxon>
    </lineage>
</organism>
<dbReference type="Gene3D" id="1.10.357.10">
    <property type="entry name" value="Tetracycline Repressor, domain 2"/>
    <property type="match status" value="1"/>
</dbReference>
<feature type="DNA-binding region" description="H-T-H motif" evidence="4">
    <location>
        <begin position="30"/>
        <end position="49"/>
    </location>
</feature>
<dbReference type="PROSITE" id="PS50977">
    <property type="entry name" value="HTH_TETR_2"/>
    <property type="match status" value="1"/>
</dbReference>
<keyword evidence="1" id="KW-0805">Transcription regulation</keyword>
<feature type="region of interest" description="Disordered" evidence="5">
    <location>
        <begin position="166"/>
        <end position="199"/>
    </location>
</feature>
<reference evidence="7 8" key="1">
    <citation type="journal article" date="2019" name="Emerg. Microbes Infect.">
        <title>Comprehensive subspecies identification of 175 nontuberculous mycobacteria species based on 7547 genomic profiles.</title>
        <authorList>
            <person name="Matsumoto Y."/>
            <person name="Kinjo T."/>
            <person name="Motooka D."/>
            <person name="Nabeya D."/>
            <person name="Jung N."/>
            <person name="Uechi K."/>
            <person name="Horii T."/>
            <person name="Iida T."/>
            <person name="Fujita J."/>
            <person name="Nakamura S."/>
        </authorList>
    </citation>
    <scope>NUCLEOTIDE SEQUENCE [LARGE SCALE GENOMIC DNA]</scope>
    <source>
        <strain evidence="7 8">JCM 18113</strain>
    </source>
</reference>
<evidence type="ECO:0000256" key="1">
    <source>
        <dbReference type="ARBA" id="ARBA00023015"/>
    </source>
</evidence>
<keyword evidence="8" id="KW-1185">Reference proteome</keyword>
<evidence type="ECO:0000313" key="7">
    <source>
        <dbReference type="EMBL" id="BBY41658.1"/>
    </source>
</evidence>
<dbReference type="PANTHER" id="PTHR30055:SF234">
    <property type="entry name" value="HTH-TYPE TRANSCRIPTIONAL REGULATOR BETI"/>
    <property type="match status" value="1"/>
</dbReference>
<dbReference type="InterPro" id="IPR050109">
    <property type="entry name" value="HTH-type_TetR-like_transc_reg"/>
</dbReference>
<dbReference type="PANTHER" id="PTHR30055">
    <property type="entry name" value="HTH-TYPE TRANSCRIPTIONAL REGULATOR RUTR"/>
    <property type="match status" value="1"/>
</dbReference>
<gene>
    <name evidence="7" type="ORF">MMAN_57920</name>
</gene>
<sequence>MARTPDTERRRQLLDALIAEFATGGIGDRSLREVAAAVGTSHRMLLHHFGSREDLLVAIVEEVERRQMGLLAELPADPAGSFAAMWADLRRPELRESERLFFECYARAVQGEKPFARMVPGAVTGWLAEVDAIAEDRSNPPWRDWDWPSPAACCWIWWPPTTTPVWTPPRRPSPNSSGVSDDSRARRQEAAAASPMFIP</sequence>
<dbReference type="Pfam" id="PF00440">
    <property type="entry name" value="TetR_N"/>
    <property type="match status" value="1"/>
</dbReference>
<keyword evidence="2 4" id="KW-0238">DNA-binding</keyword>
<keyword evidence="3" id="KW-0804">Transcription</keyword>
<evidence type="ECO:0000259" key="6">
    <source>
        <dbReference type="PROSITE" id="PS50977"/>
    </source>
</evidence>
<evidence type="ECO:0000256" key="2">
    <source>
        <dbReference type="ARBA" id="ARBA00023125"/>
    </source>
</evidence>
<evidence type="ECO:0000256" key="3">
    <source>
        <dbReference type="ARBA" id="ARBA00023163"/>
    </source>
</evidence>
<dbReference type="Proteomes" id="UP000465812">
    <property type="component" value="Chromosome"/>
</dbReference>